<feature type="transmembrane region" description="Helical" evidence="6">
    <location>
        <begin position="16"/>
        <end position="37"/>
    </location>
</feature>
<proteinExistence type="predicted"/>
<evidence type="ECO:0000256" key="1">
    <source>
        <dbReference type="ARBA" id="ARBA00004651"/>
    </source>
</evidence>
<evidence type="ECO:0000256" key="6">
    <source>
        <dbReference type="SAM" id="Phobius"/>
    </source>
</evidence>
<evidence type="ECO:0000256" key="4">
    <source>
        <dbReference type="ARBA" id="ARBA00022989"/>
    </source>
</evidence>
<evidence type="ECO:0000259" key="7">
    <source>
        <dbReference type="Pfam" id="PF13396"/>
    </source>
</evidence>
<comment type="subcellular location">
    <subcellularLocation>
        <location evidence="1">Cell membrane</location>
        <topology evidence="1">Multi-pass membrane protein</topology>
    </subcellularLocation>
</comment>
<evidence type="ECO:0000256" key="3">
    <source>
        <dbReference type="ARBA" id="ARBA00022692"/>
    </source>
</evidence>
<accession>D4YN91</accession>
<keyword evidence="3 6" id="KW-0812">Transmembrane</keyword>
<gene>
    <name evidence="8" type="ORF">HMPREF0183_1401</name>
</gene>
<keyword evidence="2" id="KW-1003">Cell membrane</keyword>
<keyword evidence="9" id="KW-1185">Reference proteome</keyword>
<reference evidence="8 9" key="1">
    <citation type="submission" date="2010-04" db="EMBL/GenBank/DDBJ databases">
        <authorList>
            <person name="Qin X."/>
            <person name="Bachman B."/>
            <person name="Battles P."/>
            <person name="Bell A."/>
            <person name="Bess C."/>
            <person name="Bickham C."/>
            <person name="Chaboub L."/>
            <person name="Chen D."/>
            <person name="Coyle M."/>
            <person name="Deiros D.R."/>
            <person name="Dinh H."/>
            <person name="Forbes L."/>
            <person name="Fowler G."/>
            <person name="Francisco L."/>
            <person name="Fu Q."/>
            <person name="Gubbala S."/>
            <person name="Hale W."/>
            <person name="Han Y."/>
            <person name="Hemphill L."/>
            <person name="Highlander S.K."/>
            <person name="Hirani K."/>
            <person name="Hogues M."/>
            <person name="Jackson L."/>
            <person name="Jakkamsetti A."/>
            <person name="Javaid M."/>
            <person name="Jiang H."/>
            <person name="Korchina V."/>
            <person name="Kovar C."/>
            <person name="Lara F."/>
            <person name="Lee S."/>
            <person name="Mata R."/>
            <person name="Mathew T."/>
            <person name="Moen C."/>
            <person name="Morales K."/>
            <person name="Munidasa M."/>
            <person name="Nazareth L."/>
            <person name="Ngo R."/>
            <person name="Nguyen L."/>
            <person name="Okwuonu G."/>
            <person name="Ongeri F."/>
            <person name="Patil S."/>
            <person name="Petrosino J."/>
            <person name="Pham C."/>
            <person name="Pham P."/>
            <person name="Pu L.-L."/>
            <person name="Puazo M."/>
            <person name="Raj R."/>
            <person name="Reid J."/>
            <person name="Rouhana J."/>
            <person name="Saada N."/>
            <person name="Shang Y."/>
            <person name="Simmons D."/>
            <person name="Thornton R."/>
            <person name="Warren J."/>
            <person name="Weissenberger G."/>
            <person name="Zhang J."/>
            <person name="Zhang L."/>
            <person name="Zhou C."/>
            <person name="Zhu D."/>
            <person name="Muzny D."/>
            <person name="Worley K."/>
            <person name="Gibbs R."/>
        </authorList>
    </citation>
    <scope>NUCLEOTIDE SEQUENCE [LARGE SCALE GENOMIC DNA]</scope>
    <source>
        <strain evidence="8 9">ATCC 49030</strain>
    </source>
</reference>
<dbReference type="GO" id="GO:0005886">
    <property type="term" value="C:plasma membrane"/>
    <property type="evidence" value="ECO:0007669"/>
    <property type="project" value="UniProtKB-SubCell"/>
</dbReference>
<evidence type="ECO:0000313" key="9">
    <source>
        <dbReference type="Proteomes" id="UP000005714"/>
    </source>
</evidence>
<dbReference type="Proteomes" id="UP000005714">
    <property type="component" value="Unassembled WGS sequence"/>
</dbReference>
<dbReference type="AlphaFoldDB" id="D4YN91"/>
<dbReference type="STRING" id="585530.HMPREF0183_1401"/>
<name>D4YN91_9MICO</name>
<protein>
    <recommendedName>
        <fullName evidence="7">Cardiolipin synthase N-terminal domain-containing protein</fullName>
    </recommendedName>
</protein>
<feature type="transmembrane region" description="Helical" evidence="6">
    <location>
        <begin position="49"/>
        <end position="68"/>
    </location>
</feature>
<organism evidence="8 9">
    <name type="scientific">Brevibacterium mcbrellneri ATCC 49030</name>
    <dbReference type="NCBI Taxonomy" id="585530"/>
    <lineage>
        <taxon>Bacteria</taxon>
        <taxon>Bacillati</taxon>
        <taxon>Actinomycetota</taxon>
        <taxon>Actinomycetes</taxon>
        <taxon>Micrococcales</taxon>
        <taxon>Brevibacteriaceae</taxon>
        <taxon>Brevibacterium</taxon>
    </lineage>
</organism>
<dbReference type="Pfam" id="PF13396">
    <property type="entry name" value="PLDc_N"/>
    <property type="match status" value="1"/>
</dbReference>
<feature type="domain" description="Cardiolipin synthase N-terminal" evidence="7">
    <location>
        <begin position="27"/>
        <end position="69"/>
    </location>
</feature>
<keyword evidence="5 6" id="KW-0472">Membrane</keyword>
<dbReference type="EMBL" id="ADNU01000039">
    <property type="protein sequence ID" value="EFG47410.1"/>
    <property type="molecule type" value="Genomic_DNA"/>
</dbReference>
<dbReference type="RefSeq" id="WP_005884295.1">
    <property type="nucleotide sequence ID" value="NZ_ADNU01000039.1"/>
</dbReference>
<dbReference type="InterPro" id="IPR027379">
    <property type="entry name" value="CLS_N"/>
</dbReference>
<evidence type="ECO:0000313" key="8">
    <source>
        <dbReference type="EMBL" id="EFG47410.1"/>
    </source>
</evidence>
<comment type="caution">
    <text evidence="8">The sequence shown here is derived from an EMBL/GenBank/DDBJ whole genome shotgun (WGS) entry which is preliminary data.</text>
</comment>
<sequence>MSAIITNPLVPTAGDVAMYGVSALALILAVVALFDLLRVSHISSGNKILIALAIILLPIAAPVAWLFMRWKKSAR</sequence>
<evidence type="ECO:0000256" key="5">
    <source>
        <dbReference type="ARBA" id="ARBA00023136"/>
    </source>
</evidence>
<keyword evidence="4 6" id="KW-1133">Transmembrane helix</keyword>
<evidence type="ECO:0000256" key="2">
    <source>
        <dbReference type="ARBA" id="ARBA00022475"/>
    </source>
</evidence>